<proteinExistence type="predicted"/>
<reference evidence="2 3" key="1">
    <citation type="submission" date="2016-01" db="EMBL/GenBank/DDBJ databases">
        <title>Genome sequencing of Roseivirga spongicola UST030701-084.</title>
        <authorList>
            <person name="Selvaratnam C."/>
            <person name="Thevarajoo S."/>
            <person name="Goh K.M."/>
            <person name="Ee R."/>
            <person name="Chan K.-G."/>
            <person name="Chong C.S."/>
        </authorList>
    </citation>
    <scope>NUCLEOTIDE SEQUENCE [LARGE SCALE GENOMIC DNA]</scope>
    <source>
        <strain evidence="2 3">UST030701-084</strain>
    </source>
</reference>
<dbReference type="RefSeq" id="WP_068216370.1">
    <property type="nucleotide sequence ID" value="NZ_CP139724.1"/>
</dbReference>
<comment type="caution">
    <text evidence="2">The sequence shown here is derived from an EMBL/GenBank/DDBJ whole genome shotgun (WGS) entry which is preliminary data.</text>
</comment>
<keyword evidence="3" id="KW-1185">Reference proteome</keyword>
<dbReference type="STRING" id="333140.AWW68_02835"/>
<dbReference type="AlphaFoldDB" id="A0A150XG62"/>
<evidence type="ECO:0000313" key="2">
    <source>
        <dbReference type="EMBL" id="KYG77722.1"/>
    </source>
</evidence>
<dbReference type="EMBL" id="LRPC01000001">
    <property type="protein sequence ID" value="KYG77722.1"/>
    <property type="molecule type" value="Genomic_DNA"/>
</dbReference>
<evidence type="ECO:0000313" key="3">
    <source>
        <dbReference type="Proteomes" id="UP000075606"/>
    </source>
</evidence>
<organism evidence="2 3">
    <name type="scientific">Roseivirga spongicola</name>
    <dbReference type="NCBI Taxonomy" id="333140"/>
    <lineage>
        <taxon>Bacteria</taxon>
        <taxon>Pseudomonadati</taxon>
        <taxon>Bacteroidota</taxon>
        <taxon>Cytophagia</taxon>
        <taxon>Cytophagales</taxon>
        <taxon>Roseivirgaceae</taxon>
        <taxon>Roseivirga</taxon>
    </lineage>
</organism>
<dbReference type="OrthoDB" id="2111471at2"/>
<evidence type="ECO:0000259" key="1">
    <source>
        <dbReference type="Pfam" id="PF14321"/>
    </source>
</evidence>
<protein>
    <recommendedName>
        <fullName evidence="1">DUF4382 domain-containing protein</fullName>
    </recommendedName>
</protein>
<dbReference type="Proteomes" id="UP000075606">
    <property type="component" value="Unassembled WGS sequence"/>
</dbReference>
<name>A0A150XG62_9BACT</name>
<accession>A0A150XG62</accession>
<feature type="domain" description="DUF4382" evidence="1">
    <location>
        <begin position="32"/>
        <end position="175"/>
    </location>
</feature>
<dbReference type="InterPro" id="IPR025491">
    <property type="entry name" value="DUF4382"/>
</dbReference>
<dbReference type="PROSITE" id="PS51257">
    <property type="entry name" value="PROKAR_LIPOPROTEIN"/>
    <property type="match status" value="1"/>
</dbReference>
<dbReference type="Pfam" id="PF14321">
    <property type="entry name" value="DUF4382"/>
    <property type="match status" value="1"/>
</dbReference>
<sequence length="304" mass="32851">MKNLKTLMAALVVTTGLIFTSCDDNDNEMDGQGSVRVEATDAAVDAQNISGVYLSVEEVQVIANGEVKNTITFDQPEEFNLMAYQNGQTKLLGEATVDAGTYDEIRLMLTSNAQAWVEFTDNTTQEIKVPSGSSSGYKIMGDFEVLANGMSEVVLDVDLRKALVKKGNGEFNLRPTARLVSKAEAGSIQGNVDMSDYSDADKVVVYAYLKGTYDDSEAGEPADGSSRFEGSINSAVATSTGNFTLAFMPEGEYEIVVAEYDEETLSNETNFEAATKVQVEIGGELMSVFNVEARTTLNLLIDIF</sequence>
<gene>
    <name evidence="2" type="ORF">AWW68_02835</name>
</gene>